<accession>A0A7U2NQ35</accession>
<sequence length="103" mass="11789">WWRTCYASNPLYPTTKHVGGVPMSIPAPILFEEHHAMPLHNRFRHLGIARIATNRQRTPPSRCNIHILSSSILLNNTFRAFLKSRSRPSSTATRFPPLPNCMQ</sequence>
<dbReference type="EMBL" id="CP069042">
    <property type="protein sequence ID" value="QRD06315.1"/>
    <property type="molecule type" value="Genomic_DNA"/>
</dbReference>
<evidence type="ECO:0000313" key="2">
    <source>
        <dbReference type="Proteomes" id="UP000663193"/>
    </source>
</evidence>
<dbReference type="Proteomes" id="UP000663193">
    <property type="component" value="Chromosome 20"/>
</dbReference>
<name>A0A7U2NQ35_PHANO</name>
<organism evidence="1 2">
    <name type="scientific">Phaeosphaeria nodorum (strain SN15 / ATCC MYA-4574 / FGSC 10173)</name>
    <name type="common">Glume blotch fungus</name>
    <name type="synonym">Parastagonospora nodorum</name>
    <dbReference type="NCBI Taxonomy" id="321614"/>
    <lineage>
        <taxon>Eukaryota</taxon>
        <taxon>Fungi</taxon>
        <taxon>Dikarya</taxon>
        <taxon>Ascomycota</taxon>
        <taxon>Pezizomycotina</taxon>
        <taxon>Dothideomycetes</taxon>
        <taxon>Pleosporomycetidae</taxon>
        <taxon>Pleosporales</taxon>
        <taxon>Pleosporineae</taxon>
        <taxon>Phaeosphaeriaceae</taxon>
        <taxon>Parastagonospora</taxon>
    </lineage>
</organism>
<evidence type="ECO:0000313" key="1">
    <source>
        <dbReference type="EMBL" id="QRD06315.1"/>
    </source>
</evidence>
<reference evidence="2" key="1">
    <citation type="journal article" date="2021" name="BMC Genomics">
        <title>Chromosome-level genome assembly and manually-curated proteome of model necrotroph Parastagonospora nodorum Sn15 reveals a genome-wide trove of candidate effector homologs, and redundancy of virulence-related functions within an accessory chromosome.</title>
        <authorList>
            <person name="Bertazzoni S."/>
            <person name="Jones D.A.B."/>
            <person name="Phan H.T."/>
            <person name="Tan K.-C."/>
            <person name="Hane J.K."/>
        </authorList>
    </citation>
    <scope>NUCLEOTIDE SEQUENCE [LARGE SCALE GENOMIC DNA]</scope>
    <source>
        <strain evidence="2">SN15 / ATCC MYA-4574 / FGSC 10173)</strain>
    </source>
</reference>
<dbReference type="VEuPathDB" id="FungiDB:JI435_307840"/>
<keyword evidence="2" id="KW-1185">Reference proteome</keyword>
<protein>
    <submittedName>
        <fullName evidence="1">Uncharacterized protein</fullName>
    </submittedName>
</protein>
<gene>
    <name evidence="1" type="ORF">JI435_307840</name>
</gene>
<proteinExistence type="predicted"/>
<feature type="non-terminal residue" evidence="1">
    <location>
        <position position="103"/>
    </location>
</feature>
<dbReference type="AlphaFoldDB" id="A0A7U2NQ35"/>